<proteinExistence type="predicted"/>
<dbReference type="Pfam" id="PF12511">
    <property type="entry name" value="DUF3716"/>
    <property type="match status" value="1"/>
</dbReference>
<comment type="caution">
    <text evidence="2">The sequence shown here is derived from an EMBL/GenBank/DDBJ whole genome shotgun (WGS) entry which is preliminary data.</text>
</comment>
<name>A0A1V6TIN7_9EURO</name>
<dbReference type="Proteomes" id="UP000191342">
    <property type="component" value="Unassembled WGS sequence"/>
</dbReference>
<dbReference type="EMBL" id="MLQL01000007">
    <property type="protein sequence ID" value="OQE26026.1"/>
    <property type="molecule type" value="Genomic_DNA"/>
</dbReference>
<dbReference type="InterPro" id="IPR022190">
    <property type="entry name" value="DUF3716"/>
</dbReference>
<feature type="compositionally biased region" description="Polar residues" evidence="1">
    <location>
        <begin position="68"/>
        <end position="77"/>
    </location>
</feature>
<dbReference type="OrthoDB" id="4359659at2759"/>
<feature type="compositionally biased region" description="Low complexity" evidence="1">
    <location>
        <begin position="89"/>
        <end position="106"/>
    </location>
</feature>
<organism evidence="2 3">
    <name type="scientific">Penicillium flavigenum</name>
    <dbReference type="NCBI Taxonomy" id="254877"/>
    <lineage>
        <taxon>Eukaryota</taxon>
        <taxon>Fungi</taxon>
        <taxon>Dikarya</taxon>
        <taxon>Ascomycota</taxon>
        <taxon>Pezizomycotina</taxon>
        <taxon>Eurotiomycetes</taxon>
        <taxon>Eurotiomycetidae</taxon>
        <taxon>Eurotiales</taxon>
        <taxon>Aspergillaceae</taxon>
        <taxon>Penicillium</taxon>
    </lineage>
</organism>
<reference evidence="3" key="1">
    <citation type="journal article" date="2017" name="Nat. Microbiol.">
        <title>Global analysis of biosynthetic gene clusters reveals vast potential of secondary metabolite production in Penicillium species.</title>
        <authorList>
            <person name="Nielsen J.C."/>
            <person name="Grijseels S."/>
            <person name="Prigent S."/>
            <person name="Ji B."/>
            <person name="Dainat J."/>
            <person name="Nielsen K.F."/>
            <person name="Frisvad J.C."/>
            <person name="Workman M."/>
            <person name="Nielsen J."/>
        </authorList>
    </citation>
    <scope>NUCLEOTIDE SEQUENCE [LARGE SCALE GENOMIC DNA]</scope>
    <source>
        <strain evidence="3">IBT 14082</strain>
    </source>
</reference>
<dbReference type="AlphaFoldDB" id="A0A1V6TIN7"/>
<evidence type="ECO:0000256" key="1">
    <source>
        <dbReference type="SAM" id="MobiDB-lite"/>
    </source>
</evidence>
<dbReference type="STRING" id="254877.A0A1V6TIN7"/>
<sequence length="243" mass="26557">MHEMIGNEFANVESAMIQVVGRVQETECRSCLQDHGPWAQCVVLDGPSGIVCGCANCHWHKNDGRCTSFGSDSSTLTPEGYRPLPTPGHQQHPPRSAAAAPAQPSRTESSTIRPDAIQNVDGQSTDSALQCQAGLDWLNNRESQARDIMRQARANVRNGGVLHQTLVNTNEAVAEAANASRASDDHDLLDNIAFTRRAIRENGRNMDEIEEPMEQMQTEILMLLSQMRGSGSRWPLSTLVGVN</sequence>
<evidence type="ECO:0000313" key="2">
    <source>
        <dbReference type="EMBL" id="OQE26026.1"/>
    </source>
</evidence>
<feature type="region of interest" description="Disordered" evidence="1">
    <location>
        <begin position="68"/>
        <end position="114"/>
    </location>
</feature>
<gene>
    <name evidence="2" type="ORF">PENFLA_c007G09324</name>
</gene>
<accession>A0A1V6TIN7</accession>
<keyword evidence="3" id="KW-1185">Reference proteome</keyword>
<evidence type="ECO:0000313" key="3">
    <source>
        <dbReference type="Proteomes" id="UP000191342"/>
    </source>
</evidence>
<protein>
    <submittedName>
        <fullName evidence="2">Uncharacterized protein</fullName>
    </submittedName>
</protein>